<evidence type="ECO:0000313" key="14">
    <source>
        <dbReference type="EMBL" id="KAG6736578.1"/>
    </source>
</evidence>
<evidence type="ECO:0000256" key="8">
    <source>
        <dbReference type="ARBA" id="ARBA00023145"/>
    </source>
</evidence>
<feature type="chain" id="PRO_5036486632" description="Peptidase metallopeptidase domain-containing protein" evidence="12">
    <location>
        <begin position="26"/>
        <end position="471"/>
    </location>
</feature>
<feature type="binding site" evidence="10">
    <location>
        <position position="263"/>
    </location>
    <ligand>
        <name>Zn(2+)</name>
        <dbReference type="ChEBI" id="CHEBI:29105"/>
        <label>2</label>
        <note>catalytic</note>
    </ligand>
</feature>
<dbReference type="GO" id="GO:0030574">
    <property type="term" value="P:collagen catabolic process"/>
    <property type="evidence" value="ECO:0007669"/>
    <property type="project" value="TreeGrafter"/>
</dbReference>
<dbReference type="InterPro" id="IPR024079">
    <property type="entry name" value="MetalloPept_cat_dom_sf"/>
</dbReference>
<dbReference type="Gene3D" id="3.40.390.10">
    <property type="entry name" value="Collagenase (Catalytic Domain)"/>
    <property type="match status" value="1"/>
</dbReference>
<keyword evidence="15" id="KW-1185">Reference proteome</keyword>
<feature type="signal peptide" evidence="12">
    <location>
        <begin position="1"/>
        <end position="25"/>
    </location>
</feature>
<dbReference type="InterPro" id="IPR001818">
    <property type="entry name" value="Pept_M10_metallopeptidase"/>
</dbReference>
<keyword evidence="4 12" id="KW-0732">Signal</keyword>
<dbReference type="SMART" id="SM00235">
    <property type="entry name" value="ZnMc"/>
    <property type="match status" value="1"/>
</dbReference>
<dbReference type="Pfam" id="PF01471">
    <property type="entry name" value="PG_binding_1"/>
    <property type="match status" value="1"/>
</dbReference>
<keyword evidence="6 10" id="KW-0862">Zinc</keyword>
<dbReference type="Proteomes" id="UP000886885">
    <property type="component" value="Unassembled WGS sequence"/>
</dbReference>
<feature type="binding site" evidence="10">
    <location>
        <position position="282"/>
    </location>
    <ligand>
        <name>Zn(2+)</name>
        <dbReference type="ChEBI" id="CHEBI:29105"/>
        <label>2</label>
        <note>catalytic</note>
    </ligand>
</feature>
<dbReference type="GO" id="GO:0004222">
    <property type="term" value="F:metalloendopeptidase activity"/>
    <property type="evidence" value="ECO:0007669"/>
    <property type="project" value="InterPro"/>
</dbReference>
<proteinExistence type="inferred from homology"/>
<dbReference type="CDD" id="cd04278">
    <property type="entry name" value="ZnMc_MMP"/>
    <property type="match status" value="1"/>
</dbReference>
<feature type="compositionally biased region" description="Low complexity" evidence="11">
    <location>
        <begin position="451"/>
        <end position="460"/>
    </location>
</feature>
<dbReference type="InterPro" id="IPR036365">
    <property type="entry name" value="PGBD-like_sf"/>
</dbReference>
<evidence type="ECO:0000256" key="5">
    <source>
        <dbReference type="ARBA" id="ARBA00022801"/>
    </source>
</evidence>
<evidence type="ECO:0000256" key="2">
    <source>
        <dbReference type="ARBA" id="ARBA00022670"/>
    </source>
</evidence>
<feature type="region of interest" description="Disordered" evidence="11">
    <location>
        <begin position="428"/>
        <end position="471"/>
    </location>
</feature>
<keyword evidence="5" id="KW-0378">Hydrolase</keyword>
<comment type="cofactor">
    <cofactor evidence="10">
        <name>Ca(2+)</name>
        <dbReference type="ChEBI" id="CHEBI:29108"/>
    </cofactor>
    <text evidence="10">Can bind about 5 Ca(2+) ions per subunit.</text>
</comment>
<evidence type="ECO:0000259" key="13">
    <source>
        <dbReference type="SMART" id="SM00235"/>
    </source>
</evidence>
<dbReference type="InterPro" id="IPR021158">
    <property type="entry name" value="Pept_M10A_Zn_BS"/>
</dbReference>
<dbReference type="PROSITE" id="PS00546">
    <property type="entry name" value="CYSTEINE_SWITCH"/>
    <property type="match status" value="1"/>
</dbReference>
<feature type="binding site" evidence="10">
    <location>
        <position position="216"/>
    </location>
    <ligand>
        <name>Zn(2+)</name>
        <dbReference type="ChEBI" id="CHEBI:29105"/>
        <label>1</label>
    </ligand>
</feature>
<dbReference type="PANTHER" id="PTHR10201">
    <property type="entry name" value="MATRIX METALLOPROTEINASE"/>
    <property type="match status" value="1"/>
</dbReference>
<keyword evidence="10" id="KW-0106">Calcium</keyword>
<name>A0A8X7XUG3_POPTO</name>
<reference evidence="14" key="1">
    <citation type="journal article" date="2020" name="bioRxiv">
        <title>Hybrid origin of Populus tomentosa Carr. identified through genome sequencing and phylogenomic analysis.</title>
        <authorList>
            <person name="An X."/>
            <person name="Gao K."/>
            <person name="Chen Z."/>
            <person name="Li J."/>
            <person name="Yang X."/>
            <person name="Yang X."/>
            <person name="Zhou J."/>
            <person name="Guo T."/>
            <person name="Zhao T."/>
            <person name="Huang S."/>
            <person name="Miao D."/>
            <person name="Khan W.U."/>
            <person name="Rao P."/>
            <person name="Ye M."/>
            <person name="Lei B."/>
            <person name="Liao W."/>
            <person name="Wang J."/>
            <person name="Ji L."/>
            <person name="Li Y."/>
            <person name="Guo B."/>
            <person name="Mustafa N.S."/>
            <person name="Li S."/>
            <person name="Yun Q."/>
            <person name="Keller S.R."/>
            <person name="Mao J."/>
            <person name="Zhang R."/>
            <person name="Strauss S.H."/>
        </authorList>
    </citation>
    <scope>NUCLEOTIDE SEQUENCE</scope>
    <source>
        <strain evidence="14">GM15</strain>
        <tissue evidence="14">Leaf</tissue>
    </source>
</reference>
<evidence type="ECO:0000256" key="1">
    <source>
        <dbReference type="ARBA" id="ARBA00009614"/>
    </source>
</evidence>
<evidence type="ECO:0000256" key="9">
    <source>
        <dbReference type="PIRSR" id="PIRSR621190-1"/>
    </source>
</evidence>
<evidence type="ECO:0000256" key="11">
    <source>
        <dbReference type="SAM" id="MobiDB-lite"/>
    </source>
</evidence>
<evidence type="ECO:0000256" key="10">
    <source>
        <dbReference type="PIRSR" id="PIRSR621190-2"/>
    </source>
</evidence>
<evidence type="ECO:0000313" key="15">
    <source>
        <dbReference type="Proteomes" id="UP000886885"/>
    </source>
</evidence>
<dbReference type="GO" id="GO:0031012">
    <property type="term" value="C:extracellular matrix"/>
    <property type="evidence" value="ECO:0007669"/>
    <property type="project" value="InterPro"/>
</dbReference>
<dbReference type="InterPro" id="IPR006026">
    <property type="entry name" value="Peptidase_Metallo"/>
</dbReference>
<dbReference type="PANTHER" id="PTHR10201:SF278">
    <property type="entry name" value="PEPTIDASE METALLOPEPTIDASE DOMAIN-CONTAINING PROTEIN"/>
    <property type="match status" value="1"/>
</dbReference>
<dbReference type="InterPro" id="IPR002477">
    <property type="entry name" value="Peptidoglycan-bd-like"/>
</dbReference>
<dbReference type="AlphaFoldDB" id="A0A8X7XUG3"/>
<feature type="binding site" evidence="10">
    <location>
        <position position="221"/>
    </location>
    <ligand>
        <name>Ca(2+)</name>
        <dbReference type="ChEBI" id="CHEBI:29108"/>
        <label>3</label>
    </ligand>
</feature>
<feature type="binding site" evidence="10">
    <location>
        <position position="222"/>
    </location>
    <ligand>
        <name>Ca(2+)</name>
        <dbReference type="ChEBI" id="CHEBI:29108"/>
        <label>3</label>
    </ligand>
</feature>
<feature type="binding site" evidence="10">
    <location>
        <position position="214"/>
    </location>
    <ligand>
        <name>Zn(2+)</name>
        <dbReference type="ChEBI" id="CHEBI:29105"/>
        <label>1</label>
    </ligand>
</feature>
<comment type="similarity">
    <text evidence="1">Belongs to the peptidase M10A family. Matrix metalloproteinases (MMPs) subfamily.</text>
</comment>
<dbReference type="SUPFAM" id="SSF47090">
    <property type="entry name" value="PGBD-like"/>
    <property type="match status" value="1"/>
</dbReference>
<evidence type="ECO:0000256" key="7">
    <source>
        <dbReference type="ARBA" id="ARBA00023049"/>
    </source>
</evidence>
<dbReference type="EMBL" id="JAAWWB010000775">
    <property type="protein sequence ID" value="KAG6736578.1"/>
    <property type="molecule type" value="Genomic_DNA"/>
</dbReference>
<dbReference type="GO" id="GO:0030198">
    <property type="term" value="P:extracellular matrix organization"/>
    <property type="evidence" value="ECO:0007669"/>
    <property type="project" value="TreeGrafter"/>
</dbReference>
<feature type="binding site" evidence="10">
    <location>
        <position position="267"/>
    </location>
    <ligand>
        <name>Zn(2+)</name>
        <dbReference type="ChEBI" id="CHEBI:29105"/>
        <label>2</label>
        <note>catalytic</note>
    </ligand>
</feature>
<feature type="active site" evidence="9">
    <location>
        <position position="264"/>
    </location>
</feature>
<sequence length="471" mass="52448">MAPKLSHLLSAILVIFSIQSFRGLARTLKPEHRQSFSSFLQGLEGVQKGQTVEGLIELKQYLKKLGYYPSDNITLTSSDFDDHLELALKTYQEYFHLNVTGNLDSSTIQQMMIPRCGMPDIINTPSTKPNSTTSKHNKFHMVVHYAFGTQKWPPSKYALTYRFGSGVQVVGSDTLRSVCSKAFRTWAKVSPFTFQEATAGASADIVIEFFSGDHGDQYPFDGPGNKLAHAFYPQDGRLHYDADENWSTDPAMDQTDLESVTVHEIGHLLGLYHSKDHPEAIMFRELSEFDDKKRIEDVFPIRTQGDVSHNLRQSGSVQQGHHHHFIVHASISKGLLKKHGSYLPTPCADELAILGAPMDPEDLTNKIMDGLDDDYKELVRTVQARDTSISFDELHENMLPYPTSTTTVSWLPPILTVSVPLPSQPHSYTPDVPIPELPPVAAPSPQPLSATSPTPHSPSHNQLPHHLLAIP</sequence>
<feature type="binding site" description="in inhibited form" evidence="10">
    <location>
        <position position="116"/>
    </location>
    <ligand>
        <name>Zn(2+)</name>
        <dbReference type="ChEBI" id="CHEBI:29105"/>
        <label>2</label>
        <note>catalytic</note>
    </ligand>
</feature>
<dbReference type="SUPFAM" id="SSF55486">
    <property type="entry name" value="Metalloproteases ('zincins'), catalytic domain"/>
    <property type="match status" value="1"/>
</dbReference>
<feature type="compositionally biased region" description="Pro residues" evidence="11">
    <location>
        <begin position="432"/>
        <end position="446"/>
    </location>
</feature>
<dbReference type="InterPro" id="IPR021190">
    <property type="entry name" value="Pept_M10A"/>
</dbReference>
<dbReference type="GO" id="GO:0008270">
    <property type="term" value="F:zinc ion binding"/>
    <property type="evidence" value="ECO:0007669"/>
    <property type="project" value="InterPro"/>
</dbReference>
<comment type="cofactor">
    <cofactor evidence="10">
        <name>Zn(2+)</name>
        <dbReference type="ChEBI" id="CHEBI:29105"/>
    </cofactor>
    <text evidence="10">Binds 2 Zn(2+) ions per subunit.</text>
</comment>
<dbReference type="InterPro" id="IPR033739">
    <property type="entry name" value="M10A_MMP"/>
</dbReference>
<dbReference type="GO" id="GO:0006508">
    <property type="term" value="P:proteolysis"/>
    <property type="evidence" value="ECO:0007669"/>
    <property type="project" value="UniProtKB-KW"/>
</dbReference>
<gene>
    <name evidence="14" type="ORF">POTOM_060558</name>
</gene>
<keyword evidence="8" id="KW-0865">Zymogen</keyword>
<dbReference type="PRINTS" id="PR00138">
    <property type="entry name" value="MATRIXIN"/>
</dbReference>
<evidence type="ECO:0000256" key="3">
    <source>
        <dbReference type="ARBA" id="ARBA00022723"/>
    </source>
</evidence>
<accession>A0A8X7XUG3</accession>
<feature type="binding site" evidence="10">
    <location>
        <position position="244"/>
    </location>
    <ligand>
        <name>Ca(2+)</name>
        <dbReference type="ChEBI" id="CHEBI:29108"/>
        <label>1</label>
    </ligand>
</feature>
<feature type="binding site" evidence="10">
    <location>
        <position position="273"/>
    </location>
    <ligand>
        <name>Zn(2+)</name>
        <dbReference type="ChEBI" id="CHEBI:29105"/>
        <label>2</label>
        <note>catalytic</note>
    </ligand>
</feature>
<comment type="caution">
    <text evidence="14">The sequence shown here is derived from an EMBL/GenBank/DDBJ whole genome shotgun (WGS) entry which is preliminary data.</text>
</comment>
<organism evidence="14 15">
    <name type="scientific">Populus tomentosa</name>
    <name type="common">Chinese white poplar</name>
    <dbReference type="NCBI Taxonomy" id="118781"/>
    <lineage>
        <taxon>Eukaryota</taxon>
        <taxon>Viridiplantae</taxon>
        <taxon>Streptophyta</taxon>
        <taxon>Embryophyta</taxon>
        <taxon>Tracheophyta</taxon>
        <taxon>Spermatophyta</taxon>
        <taxon>Magnoliopsida</taxon>
        <taxon>eudicotyledons</taxon>
        <taxon>Gunneridae</taxon>
        <taxon>Pentapetalae</taxon>
        <taxon>rosids</taxon>
        <taxon>fabids</taxon>
        <taxon>Malpighiales</taxon>
        <taxon>Salicaceae</taxon>
        <taxon>Saliceae</taxon>
        <taxon>Populus</taxon>
    </lineage>
</organism>
<feature type="binding site" evidence="10">
    <location>
        <position position="244"/>
    </location>
    <ligand>
        <name>Ca(2+)</name>
        <dbReference type="ChEBI" id="CHEBI:29108"/>
        <label>3</label>
    </ligand>
</feature>
<keyword evidence="3 10" id="KW-0479">Metal-binding</keyword>
<feature type="binding site" evidence="10">
    <location>
        <position position="229"/>
    </location>
    <ligand>
        <name>Zn(2+)</name>
        <dbReference type="ChEBI" id="CHEBI:29105"/>
        <label>1</label>
    </ligand>
</feature>
<evidence type="ECO:0000256" key="4">
    <source>
        <dbReference type="ARBA" id="ARBA00022729"/>
    </source>
</evidence>
<evidence type="ECO:0000256" key="6">
    <source>
        <dbReference type="ARBA" id="ARBA00022833"/>
    </source>
</evidence>
<feature type="domain" description="Peptidase metallopeptidase" evidence="13">
    <location>
        <begin position="148"/>
        <end position="301"/>
    </location>
</feature>
<keyword evidence="7" id="KW-0482">Metalloprotease</keyword>
<feature type="binding site" evidence="10">
    <location>
        <position position="239"/>
    </location>
    <ligand>
        <name>Zn(2+)</name>
        <dbReference type="ChEBI" id="CHEBI:29105"/>
        <label>1</label>
    </ligand>
</feature>
<keyword evidence="2" id="KW-0645">Protease</keyword>
<protein>
    <recommendedName>
        <fullName evidence="13">Peptidase metallopeptidase domain-containing protein</fullName>
    </recommendedName>
</protein>
<feature type="binding site" evidence="10">
    <location>
        <position position="241"/>
    </location>
    <ligand>
        <name>Ca(2+)</name>
        <dbReference type="ChEBI" id="CHEBI:29108"/>
        <label>3</label>
    </ligand>
</feature>
<feature type="binding site" evidence="10">
    <location>
        <position position="204"/>
    </location>
    <ligand>
        <name>Ca(2+)</name>
        <dbReference type="ChEBI" id="CHEBI:29108"/>
        <label>2</label>
    </ligand>
</feature>
<dbReference type="Pfam" id="PF00413">
    <property type="entry name" value="Peptidase_M10"/>
    <property type="match status" value="1"/>
</dbReference>
<evidence type="ECO:0000256" key="12">
    <source>
        <dbReference type="SAM" id="SignalP"/>
    </source>
</evidence>
<dbReference type="OrthoDB" id="406838at2759"/>